<feature type="compositionally biased region" description="Basic residues" evidence="1">
    <location>
        <begin position="145"/>
        <end position="159"/>
    </location>
</feature>
<dbReference type="Proteomes" id="UP000886595">
    <property type="component" value="Unassembled WGS sequence"/>
</dbReference>
<feature type="region of interest" description="Disordered" evidence="1">
    <location>
        <begin position="243"/>
        <end position="336"/>
    </location>
</feature>
<comment type="caution">
    <text evidence="3">The sequence shown here is derived from an EMBL/GenBank/DDBJ whole genome shotgun (WGS) entry which is preliminary data.</text>
</comment>
<dbReference type="InterPro" id="IPR032795">
    <property type="entry name" value="DUF3741-assoc"/>
</dbReference>
<feature type="compositionally biased region" description="Basic residues" evidence="1">
    <location>
        <begin position="289"/>
        <end position="301"/>
    </location>
</feature>
<feature type="compositionally biased region" description="Polar residues" evidence="1">
    <location>
        <begin position="98"/>
        <end position="116"/>
    </location>
</feature>
<proteinExistence type="predicted"/>
<feature type="region of interest" description="Disordered" evidence="1">
    <location>
        <begin position="143"/>
        <end position="182"/>
    </location>
</feature>
<reference evidence="3 4" key="1">
    <citation type="submission" date="2020-02" db="EMBL/GenBank/DDBJ databases">
        <authorList>
            <person name="Ma Q."/>
            <person name="Huang Y."/>
            <person name="Song X."/>
            <person name="Pei D."/>
        </authorList>
    </citation>
    <scope>NUCLEOTIDE SEQUENCE [LARGE SCALE GENOMIC DNA]</scope>
    <source>
        <strain evidence="3">Sxm20200214</strain>
        <tissue evidence="3">Leaf</tissue>
    </source>
</reference>
<name>A0A8X7S5J8_BRACI</name>
<sequence length="481" mass="54408">MGRNCGHGGGAAFSTKSKRKANGCMAAFYHLFDFQHLYFPSHHDLTNDPPSRSKDLKLIQEQESPPSTTYKDKQSLNIPVSMRVRTGTGTRSSRLIATDTSTTSSAEMCNSPGSKTPSLVARLMGLDLLPEKTDLNHSLPSLHTMTHHGTSRLTSHRLSKKDTRLGGTRSLPESPRVSSARRSDFDIHRLSLQLNKREEFGCSRLKQQEQEEIQSPRQILKQIKESVVTRRVVGMDITNSVKNREARPLQDSNELRRDTAVSCSPRTRFSNKENKPSTSSSFRPEQTTHKSKTKQRSKNRVKQKELIRPINQCKKAKSRTRFTQRPLKPSQTPDTRNVTFLSESTTEAKASNHVHIKKFKKILKSSGDVDNNISITKPPQKHVHRVPSPNIKANETEENGPEAARNYHGSELCSIVASYSSKRCSILREIASVEFDHRLLETKKLEEEEGEEIIAEIERVIIEALVRETAHELILLQRRRG</sequence>
<evidence type="ECO:0000256" key="1">
    <source>
        <dbReference type="SAM" id="MobiDB-lite"/>
    </source>
</evidence>
<dbReference type="OrthoDB" id="1939700at2759"/>
<dbReference type="Pfam" id="PF14383">
    <property type="entry name" value="VARLMGL"/>
    <property type="match status" value="1"/>
</dbReference>
<evidence type="ECO:0000313" key="4">
    <source>
        <dbReference type="Proteomes" id="UP000886595"/>
    </source>
</evidence>
<feature type="compositionally biased region" description="Basic and acidic residues" evidence="1">
    <location>
        <begin position="243"/>
        <end position="259"/>
    </location>
</feature>
<accession>A0A8X7S5J8</accession>
<evidence type="ECO:0000313" key="3">
    <source>
        <dbReference type="EMBL" id="KAG2299065.1"/>
    </source>
</evidence>
<dbReference type="EMBL" id="JAAMPC010000008">
    <property type="protein sequence ID" value="KAG2299065.1"/>
    <property type="molecule type" value="Genomic_DNA"/>
</dbReference>
<feature type="domain" description="DUF3741" evidence="2">
    <location>
        <begin position="104"/>
        <end position="133"/>
    </location>
</feature>
<feature type="compositionally biased region" description="Polar residues" evidence="1">
    <location>
        <begin position="276"/>
        <end position="285"/>
    </location>
</feature>
<evidence type="ECO:0000259" key="2">
    <source>
        <dbReference type="Pfam" id="PF14383"/>
    </source>
</evidence>
<gene>
    <name evidence="3" type="ORF">Bca52824_035537</name>
</gene>
<feature type="region of interest" description="Disordered" evidence="1">
    <location>
        <begin position="60"/>
        <end position="116"/>
    </location>
</feature>
<keyword evidence="4" id="KW-1185">Reference proteome</keyword>
<feature type="compositionally biased region" description="Low complexity" evidence="1">
    <location>
        <begin position="85"/>
        <end position="94"/>
    </location>
</feature>
<organism evidence="3 4">
    <name type="scientific">Brassica carinata</name>
    <name type="common">Ethiopian mustard</name>
    <name type="synonym">Abyssinian cabbage</name>
    <dbReference type="NCBI Taxonomy" id="52824"/>
    <lineage>
        <taxon>Eukaryota</taxon>
        <taxon>Viridiplantae</taxon>
        <taxon>Streptophyta</taxon>
        <taxon>Embryophyta</taxon>
        <taxon>Tracheophyta</taxon>
        <taxon>Spermatophyta</taxon>
        <taxon>Magnoliopsida</taxon>
        <taxon>eudicotyledons</taxon>
        <taxon>Gunneridae</taxon>
        <taxon>Pentapetalae</taxon>
        <taxon>rosids</taxon>
        <taxon>malvids</taxon>
        <taxon>Brassicales</taxon>
        <taxon>Brassicaceae</taxon>
        <taxon>Brassiceae</taxon>
        <taxon>Brassica</taxon>
    </lineage>
</organism>
<dbReference type="PANTHER" id="PTHR37751:SF2">
    <property type="entry name" value="DUF3741 DOMAIN-CONTAINING PROTEIN"/>
    <property type="match status" value="1"/>
</dbReference>
<dbReference type="PANTHER" id="PTHR37751">
    <property type="entry name" value="LOW PROTEIN: M-PHASE INDUCER PHOSPHATASE-LIKE PROTEIN"/>
    <property type="match status" value="1"/>
</dbReference>
<feature type="region of interest" description="Disordered" evidence="1">
    <location>
        <begin position="370"/>
        <end position="403"/>
    </location>
</feature>
<dbReference type="AlphaFoldDB" id="A0A8X7S5J8"/>
<protein>
    <recommendedName>
        <fullName evidence="2">DUF3741 domain-containing protein</fullName>
    </recommendedName>
</protein>